<dbReference type="Proteomes" id="UP000683246">
    <property type="component" value="Chromosome"/>
</dbReference>
<feature type="chain" id="PRO_5039707815" evidence="1">
    <location>
        <begin position="19"/>
        <end position="316"/>
    </location>
</feature>
<sequence>MKKIVVVMMLMAVMSVTGCSQKAYEDYIKASEKTQAYKSGKTSIHVSSKVTFGEDQLSIDEIAEMSEYNDLRFDMTLQYNMDEKKIAADMYTNIGGAGMDYHYYQEGEKRYVRLPIIKKFLIVEDNAKQTSNPFAGISSRWLNMLEEEDVVQGENTIIDSAEGQVKAKVVTISLTENQLKIFGNEVITLLMSDGFIENYLESNMDREELVSMMKSGIEHTDIKDFQLTIYIDFDGYVIKETLSMCLDMEEISNGKMETMDIIVEKQNWEIGKEQDIVLPEMKEEDVIEMEGLESMDDIPWSLKIGGKTWEFYKYEK</sequence>
<dbReference type="PROSITE" id="PS51257">
    <property type="entry name" value="PROKAR_LIPOPROTEIN"/>
    <property type="match status" value="1"/>
</dbReference>
<dbReference type="KEGG" id="vpy:HZI73_24110"/>
<organism evidence="2 3">
    <name type="scientific">Vallitalea pronyensis</name>
    <dbReference type="NCBI Taxonomy" id="1348613"/>
    <lineage>
        <taxon>Bacteria</taxon>
        <taxon>Bacillati</taxon>
        <taxon>Bacillota</taxon>
        <taxon>Clostridia</taxon>
        <taxon>Lachnospirales</taxon>
        <taxon>Vallitaleaceae</taxon>
        <taxon>Vallitalea</taxon>
    </lineage>
</organism>
<keyword evidence="3" id="KW-1185">Reference proteome</keyword>
<gene>
    <name evidence="2" type="ORF">HZI73_24110</name>
</gene>
<dbReference type="EMBL" id="CP058649">
    <property type="protein sequence ID" value="QUI25190.1"/>
    <property type="molecule type" value="Genomic_DNA"/>
</dbReference>
<evidence type="ECO:0000256" key="1">
    <source>
        <dbReference type="SAM" id="SignalP"/>
    </source>
</evidence>
<name>A0A8J8MNQ9_9FIRM</name>
<keyword evidence="1" id="KW-0732">Signal</keyword>
<accession>A0A8J8MNQ9</accession>
<evidence type="ECO:0000313" key="2">
    <source>
        <dbReference type="EMBL" id="QUI25190.1"/>
    </source>
</evidence>
<reference evidence="2" key="1">
    <citation type="submission" date="2020-07" db="EMBL/GenBank/DDBJ databases">
        <title>Vallitalea pronyensis genome.</title>
        <authorList>
            <person name="Postec A."/>
        </authorList>
    </citation>
    <scope>NUCLEOTIDE SEQUENCE</scope>
    <source>
        <strain evidence="2">FatNI3</strain>
    </source>
</reference>
<dbReference type="RefSeq" id="WP_212695889.1">
    <property type="nucleotide sequence ID" value="NZ_CP058649.1"/>
</dbReference>
<dbReference type="AlphaFoldDB" id="A0A8J8MNQ9"/>
<proteinExistence type="predicted"/>
<evidence type="ECO:0000313" key="3">
    <source>
        <dbReference type="Proteomes" id="UP000683246"/>
    </source>
</evidence>
<feature type="signal peptide" evidence="1">
    <location>
        <begin position="1"/>
        <end position="18"/>
    </location>
</feature>
<protein>
    <submittedName>
        <fullName evidence="2">Uncharacterized protein</fullName>
    </submittedName>
</protein>